<evidence type="ECO:0000313" key="8">
    <source>
        <dbReference type="Proteomes" id="UP000515472"/>
    </source>
</evidence>
<dbReference type="Gene3D" id="2.40.30.170">
    <property type="match status" value="1"/>
</dbReference>
<accession>A0A6S6LZ18</accession>
<evidence type="ECO:0000259" key="4">
    <source>
        <dbReference type="Pfam" id="PF25917"/>
    </source>
</evidence>
<dbReference type="AlphaFoldDB" id="A0A6S6LZ18"/>
<comment type="similarity">
    <text evidence="1">Belongs to the membrane fusion protein (MFP) (TC 8.A.1) family.</text>
</comment>
<feature type="domain" description="YknX-like C-terminal permuted SH3-like" evidence="6">
    <location>
        <begin position="335"/>
        <end position="401"/>
    </location>
</feature>
<dbReference type="KEGG" id="gbn:GEOBRER4_09500"/>
<dbReference type="EMBL" id="AP023213">
    <property type="protein sequence ID" value="BCG46200.1"/>
    <property type="molecule type" value="Genomic_DNA"/>
</dbReference>
<dbReference type="Pfam" id="PF25989">
    <property type="entry name" value="YknX_C"/>
    <property type="match status" value="1"/>
</dbReference>
<keyword evidence="3" id="KW-0472">Membrane</keyword>
<protein>
    <submittedName>
        <fullName evidence="7">Acriflavin resistance protein</fullName>
    </submittedName>
</protein>
<feature type="coiled-coil region" evidence="2">
    <location>
        <begin position="122"/>
        <end position="156"/>
    </location>
</feature>
<keyword evidence="3" id="KW-0812">Transmembrane</keyword>
<keyword evidence="8" id="KW-1185">Reference proteome</keyword>
<evidence type="ECO:0000256" key="2">
    <source>
        <dbReference type="SAM" id="Coils"/>
    </source>
</evidence>
<dbReference type="Pfam" id="PF25917">
    <property type="entry name" value="BSH_RND"/>
    <property type="match status" value="1"/>
</dbReference>
<dbReference type="Gene3D" id="2.40.420.20">
    <property type="match status" value="1"/>
</dbReference>
<dbReference type="GO" id="GO:0015562">
    <property type="term" value="F:efflux transmembrane transporter activity"/>
    <property type="evidence" value="ECO:0007669"/>
    <property type="project" value="TreeGrafter"/>
</dbReference>
<feature type="transmembrane region" description="Helical" evidence="3">
    <location>
        <begin position="30"/>
        <end position="47"/>
    </location>
</feature>
<dbReference type="Pfam" id="PF25954">
    <property type="entry name" value="Beta-barrel_RND_2"/>
    <property type="match status" value="1"/>
</dbReference>
<feature type="domain" description="CusB-like beta-barrel" evidence="5">
    <location>
        <begin position="250"/>
        <end position="321"/>
    </location>
</feature>
<dbReference type="GO" id="GO:1990281">
    <property type="term" value="C:efflux pump complex"/>
    <property type="evidence" value="ECO:0007669"/>
    <property type="project" value="TreeGrafter"/>
</dbReference>
<gene>
    <name evidence="7" type="ORF">GEOBRER4_n0986</name>
</gene>
<dbReference type="PANTHER" id="PTHR30469">
    <property type="entry name" value="MULTIDRUG RESISTANCE PROTEIN MDTA"/>
    <property type="match status" value="1"/>
</dbReference>
<organism evidence="7 8">
    <name type="scientific">Citrifermentans bremense</name>
    <dbReference type="NCBI Taxonomy" id="60035"/>
    <lineage>
        <taxon>Bacteria</taxon>
        <taxon>Pseudomonadati</taxon>
        <taxon>Thermodesulfobacteriota</taxon>
        <taxon>Desulfuromonadia</taxon>
        <taxon>Geobacterales</taxon>
        <taxon>Geobacteraceae</taxon>
        <taxon>Citrifermentans</taxon>
    </lineage>
</organism>
<feature type="domain" description="Multidrug resistance protein MdtA-like barrel-sandwich hybrid" evidence="4">
    <location>
        <begin position="81"/>
        <end position="235"/>
    </location>
</feature>
<keyword evidence="3" id="KW-1133">Transmembrane helix</keyword>
<dbReference type="Gene3D" id="2.40.50.100">
    <property type="match status" value="1"/>
</dbReference>
<dbReference type="InterPro" id="IPR058637">
    <property type="entry name" value="YknX-like_C"/>
</dbReference>
<dbReference type="InterPro" id="IPR058792">
    <property type="entry name" value="Beta-barrel_RND_2"/>
</dbReference>
<keyword evidence="2" id="KW-0175">Coiled coil</keyword>
<dbReference type="RefSeq" id="WP_185244457.1">
    <property type="nucleotide sequence ID" value="NZ_AP023213.1"/>
</dbReference>
<dbReference type="SUPFAM" id="SSF111369">
    <property type="entry name" value="HlyD-like secretion proteins"/>
    <property type="match status" value="1"/>
</dbReference>
<name>A0A6S6LZ18_9BACT</name>
<evidence type="ECO:0000313" key="7">
    <source>
        <dbReference type="EMBL" id="BCG46200.1"/>
    </source>
</evidence>
<evidence type="ECO:0000259" key="6">
    <source>
        <dbReference type="Pfam" id="PF25989"/>
    </source>
</evidence>
<dbReference type="InterPro" id="IPR006143">
    <property type="entry name" value="RND_pump_MFP"/>
</dbReference>
<dbReference type="Gene3D" id="1.10.287.470">
    <property type="entry name" value="Helix hairpin bin"/>
    <property type="match status" value="1"/>
</dbReference>
<dbReference type="PANTHER" id="PTHR30469:SF38">
    <property type="entry name" value="HLYD FAMILY SECRETION PROTEIN"/>
    <property type="match status" value="1"/>
</dbReference>
<proteinExistence type="inferred from homology"/>
<evidence type="ECO:0000256" key="3">
    <source>
        <dbReference type="SAM" id="Phobius"/>
    </source>
</evidence>
<sequence length="405" mass="43268">MAQEDLNKLTIDKKRYSPASGAGSPWRSRIIAASLVILLVLVVFGWFSRRSVDIEVATVSMVYPSQTFSLLNASGYVVAQRKAAVSSKATGRLEWLGVQEGSVVRQGELLARLENRDVAAQKGEAAASVSAAEKNLEQARVEQRDASRNLARMRELVSQGIVAQADFDTADARYQRAVAASAAAQANLKGAHSALQGAEALLDYTLIRAPFDGVVLTKNADVGDIVSPLAAAANAKAAVVTLADMGSLEVEADVSEANLGKVRVGQPCEILLDALPEARFRGALDTIVPTADRSKGSVMVKVRFLDEDKRILPEMSAKVAFLERELKPGEGKPRVAIPPAAVVKRDGKEFVFVVAGDRVRQTPVMLGGKLGDMVEVVSGIKAGDRIATKPLDKLKDQSRVKTAEK</sequence>
<dbReference type="InterPro" id="IPR058625">
    <property type="entry name" value="MdtA-like_BSH"/>
</dbReference>
<dbReference type="Proteomes" id="UP000515472">
    <property type="component" value="Chromosome"/>
</dbReference>
<reference evidence="7 8" key="1">
    <citation type="submission" date="2020-06" db="EMBL/GenBank/DDBJ databases">
        <title>Interaction of electrochemicaly active bacteria, Geobacter bremensis R4 on different carbon anode.</title>
        <authorList>
            <person name="Meng L."/>
            <person name="Yoshida N."/>
        </authorList>
    </citation>
    <scope>NUCLEOTIDE SEQUENCE [LARGE SCALE GENOMIC DNA]</scope>
    <source>
        <strain evidence="7 8">R4</strain>
    </source>
</reference>
<evidence type="ECO:0000256" key="1">
    <source>
        <dbReference type="ARBA" id="ARBA00009477"/>
    </source>
</evidence>
<evidence type="ECO:0000259" key="5">
    <source>
        <dbReference type="Pfam" id="PF25954"/>
    </source>
</evidence>
<dbReference type="NCBIfam" id="TIGR01730">
    <property type="entry name" value="RND_mfp"/>
    <property type="match status" value="1"/>
</dbReference>